<dbReference type="InterPro" id="IPR007110">
    <property type="entry name" value="Ig-like_dom"/>
</dbReference>
<dbReference type="EMBL" id="CM004470">
    <property type="protein sequence ID" value="OCT90597.1"/>
    <property type="molecule type" value="Genomic_DNA"/>
</dbReference>
<proteinExistence type="predicted"/>
<reference evidence="3" key="1">
    <citation type="journal article" date="2016" name="Nature">
        <title>Genome evolution in the allotetraploid frog Xenopus laevis.</title>
        <authorList>
            <person name="Session A.M."/>
            <person name="Uno Y."/>
            <person name="Kwon T."/>
            <person name="Chapman J.A."/>
            <person name="Toyoda A."/>
            <person name="Takahashi S."/>
            <person name="Fukui A."/>
            <person name="Hikosaka A."/>
            <person name="Suzuki A."/>
            <person name="Kondo M."/>
            <person name="van Heeringen S.J."/>
            <person name="Quigley I."/>
            <person name="Heinz S."/>
            <person name="Ogino H."/>
            <person name="Ochi H."/>
            <person name="Hellsten U."/>
            <person name="Lyons J.B."/>
            <person name="Simakov O."/>
            <person name="Putnam N."/>
            <person name="Stites J."/>
            <person name="Kuroki Y."/>
            <person name="Tanaka T."/>
            <person name="Michiue T."/>
            <person name="Watanabe M."/>
            <person name="Bogdanovic O."/>
            <person name="Lister R."/>
            <person name="Georgiou G."/>
            <person name="Paranjpe S.S."/>
            <person name="van Kruijsbergen I."/>
            <person name="Shu S."/>
            <person name="Carlson J."/>
            <person name="Kinoshita T."/>
            <person name="Ohta Y."/>
            <person name="Mawaribuchi S."/>
            <person name="Jenkins J."/>
            <person name="Grimwood J."/>
            <person name="Schmutz J."/>
            <person name="Mitros T."/>
            <person name="Mozaffari S.V."/>
            <person name="Suzuki Y."/>
            <person name="Haramoto Y."/>
            <person name="Yamamoto T.S."/>
            <person name="Takagi C."/>
            <person name="Heald R."/>
            <person name="Miller K."/>
            <person name="Haudenschild C."/>
            <person name="Kitzman J."/>
            <person name="Nakayama T."/>
            <person name="Izutsu Y."/>
            <person name="Robert J."/>
            <person name="Fortriede J."/>
            <person name="Burns K."/>
            <person name="Lotay V."/>
            <person name="Karimi K."/>
            <person name="Yasuoka Y."/>
            <person name="Dichmann D.S."/>
            <person name="Flajnik M.F."/>
            <person name="Houston D.W."/>
            <person name="Shendure J."/>
            <person name="DuPasquier L."/>
            <person name="Vize P.D."/>
            <person name="Zorn A.M."/>
            <person name="Ito M."/>
            <person name="Marcotte E.M."/>
            <person name="Wallingford J.B."/>
            <person name="Ito Y."/>
            <person name="Asashima M."/>
            <person name="Ueno N."/>
            <person name="Matsuda Y."/>
            <person name="Veenstra G.J."/>
            <person name="Fujiyama A."/>
            <person name="Harland R.M."/>
            <person name="Taira M."/>
            <person name="Rokhsar D.S."/>
        </authorList>
    </citation>
    <scope>NUCLEOTIDE SEQUENCE [LARGE SCALE GENOMIC DNA]</scope>
    <source>
        <strain evidence="3">J</strain>
    </source>
</reference>
<evidence type="ECO:0000313" key="2">
    <source>
        <dbReference type="EMBL" id="OCT90597.1"/>
    </source>
</evidence>
<evidence type="ECO:0000313" key="3">
    <source>
        <dbReference type="Proteomes" id="UP000694892"/>
    </source>
</evidence>
<evidence type="ECO:0000259" key="1">
    <source>
        <dbReference type="PROSITE" id="PS50835"/>
    </source>
</evidence>
<dbReference type="InterPro" id="IPR013783">
    <property type="entry name" value="Ig-like_fold"/>
</dbReference>
<accession>A0A974DHB4</accession>
<dbReference type="SUPFAM" id="SSF48726">
    <property type="entry name" value="Immunoglobulin"/>
    <property type="match status" value="1"/>
</dbReference>
<dbReference type="Gene3D" id="2.60.40.10">
    <property type="entry name" value="Immunoglobulins"/>
    <property type="match status" value="1"/>
</dbReference>
<feature type="domain" description="Ig-like" evidence="1">
    <location>
        <begin position="10"/>
        <end position="127"/>
    </location>
</feature>
<name>A0A974DHB4_XENLA</name>
<dbReference type="PROSITE" id="PS50835">
    <property type="entry name" value="IG_LIKE"/>
    <property type="match status" value="1"/>
</dbReference>
<dbReference type="Proteomes" id="UP000694892">
    <property type="component" value="Chromosome 3L"/>
</dbReference>
<gene>
    <name evidence="2" type="ORF">XELAEV_18019213mg</name>
</gene>
<dbReference type="AlphaFoldDB" id="A0A974DHB4"/>
<sequence length="148" mass="16553">MSRMRSFLDPTTVQNNGRCPCPQRQASCIPGGTVLLRCSLPWPTSHLENWMITWERRLVSRDPKKTMVLSQYGTVKETREYSDRATLLEDGSLELQKVRVGDAGVYTLWVTDLTDESNSSNMCCEVTLKVENKDGSDGEGCSCGSKPQ</sequence>
<dbReference type="InterPro" id="IPR013106">
    <property type="entry name" value="Ig_V-set"/>
</dbReference>
<dbReference type="InterPro" id="IPR003599">
    <property type="entry name" value="Ig_sub"/>
</dbReference>
<dbReference type="InterPro" id="IPR036179">
    <property type="entry name" value="Ig-like_dom_sf"/>
</dbReference>
<protein>
    <recommendedName>
        <fullName evidence="1">Ig-like domain-containing protein</fullName>
    </recommendedName>
</protein>
<dbReference type="SMART" id="SM00409">
    <property type="entry name" value="IG"/>
    <property type="match status" value="1"/>
</dbReference>
<organism evidence="2 3">
    <name type="scientific">Xenopus laevis</name>
    <name type="common">African clawed frog</name>
    <dbReference type="NCBI Taxonomy" id="8355"/>
    <lineage>
        <taxon>Eukaryota</taxon>
        <taxon>Metazoa</taxon>
        <taxon>Chordata</taxon>
        <taxon>Craniata</taxon>
        <taxon>Vertebrata</taxon>
        <taxon>Euteleostomi</taxon>
        <taxon>Amphibia</taxon>
        <taxon>Batrachia</taxon>
        <taxon>Anura</taxon>
        <taxon>Pipoidea</taxon>
        <taxon>Pipidae</taxon>
        <taxon>Xenopodinae</taxon>
        <taxon>Xenopus</taxon>
        <taxon>Xenopus</taxon>
    </lineage>
</organism>
<dbReference type="Pfam" id="PF07686">
    <property type="entry name" value="V-set"/>
    <property type="match status" value="1"/>
</dbReference>